<feature type="region of interest" description="Disordered" evidence="1">
    <location>
        <begin position="376"/>
        <end position="398"/>
    </location>
</feature>
<sequence>MPLTSTLIHARQIIETQLQLLWSNTLPCDQIAPLMLWSAPGLGKSQLVRDLCAETGIDFIDVRLAEMDALDIRGMPTPRGDTLQWLIPDLWPRDPASRGILLLDELPAADRAVQVAAYELLLDRRLGELYTLPAGWLLVAAGNRIEDQAVSFPMPSALANRFLHVELEADIEAWTRYAVSRRLHHDIIAFLRLKPDYLLDHGDNAQRGWPSPRTWERVSHLLTANTDLDDITLRLMVQGLIGEAATTEFMAFREGTHHRVDIPAMLHREVPVELPERSDQQLAFVAAMVHYLWHGDESMQSTRLSVFLEVGLQLGSDLATLMLIDGLRHEDDAVSHQRAEQVFGHPAFPAWLECHGLPMEEIIEAPDVDLPEGRFSLFGEPTLDDDAADKGPAQGGRQ</sequence>
<name>A0ABY9YW37_9GAMM</name>
<organism evidence="2 3">
    <name type="scientific">Halomonas piscis</name>
    <dbReference type="NCBI Taxonomy" id="3031727"/>
    <lineage>
        <taxon>Bacteria</taxon>
        <taxon>Pseudomonadati</taxon>
        <taxon>Pseudomonadota</taxon>
        <taxon>Gammaproteobacteria</taxon>
        <taxon>Oceanospirillales</taxon>
        <taxon>Halomonadaceae</taxon>
        <taxon>Halomonas</taxon>
    </lineage>
</organism>
<keyword evidence="3" id="KW-1185">Reference proteome</keyword>
<protein>
    <submittedName>
        <fullName evidence="2">MoxR family ATPase</fullName>
    </submittedName>
</protein>
<evidence type="ECO:0000313" key="3">
    <source>
        <dbReference type="Proteomes" id="UP001301869"/>
    </source>
</evidence>
<gene>
    <name evidence="2" type="ORF">P1P91_09290</name>
</gene>
<dbReference type="Gene3D" id="3.40.50.300">
    <property type="entry name" value="P-loop containing nucleotide triphosphate hydrolases"/>
    <property type="match status" value="1"/>
</dbReference>
<dbReference type="InterPro" id="IPR027417">
    <property type="entry name" value="P-loop_NTPase"/>
</dbReference>
<dbReference type="RefSeq" id="WP_311882168.1">
    <property type="nucleotide sequence ID" value="NZ_CP119391.1"/>
</dbReference>
<dbReference type="EMBL" id="CP119391">
    <property type="protein sequence ID" value="WNK19074.1"/>
    <property type="molecule type" value="Genomic_DNA"/>
</dbReference>
<reference evidence="2 3" key="1">
    <citation type="submission" date="2023-03" db="EMBL/GenBank/DDBJ databases">
        <title>Halomonas sp. nov., isolated from Korean tranditional fermented seafood 'Jeotgal'.</title>
        <authorList>
            <person name="Kim B."/>
            <person name="Shin N.-R."/>
        </authorList>
    </citation>
    <scope>NUCLEOTIDE SEQUENCE [LARGE SCALE GENOMIC DNA]</scope>
    <source>
        <strain evidence="2 3">SG2L-4</strain>
    </source>
</reference>
<evidence type="ECO:0000313" key="2">
    <source>
        <dbReference type="EMBL" id="WNK19074.1"/>
    </source>
</evidence>
<dbReference type="Proteomes" id="UP001301869">
    <property type="component" value="Chromosome"/>
</dbReference>
<proteinExistence type="predicted"/>
<dbReference type="SUPFAM" id="SSF52540">
    <property type="entry name" value="P-loop containing nucleoside triphosphate hydrolases"/>
    <property type="match status" value="1"/>
</dbReference>
<accession>A0ABY9YW37</accession>
<evidence type="ECO:0000256" key="1">
    <source>
        <dbReference type="SAM" id="MobiDB-lite"/>
    </source>
</evidence>